<comment type="subcellular location">
    <subcellularLocation>
        <location evidence="1">Membrane</location>
        <topology evidence="1">Single-pass membrane protein</topology>
    </subcellularLocation>
</comment>
<dbReference type="OrthoDB" id="9804152at2"/>
<dbReference type="InterPro" id="IPR023353">
    <property type="entry name" value="LemA-like_dom_sf"/>
</dbReference>
<reference evidence="7 8" key="1">
    <citation type="journal article" date="2015" name="Genome Announc.">
        <title>Expanding the biotechnology potential of lactobacilli through comparative genomics of 213 strains and associated genera.</title>
        <authorList>
            <person name="Sun Z."/>
            <person name="Harris H.M."/>
            <person name="McCann A."/>
            <person name="Guo C."/>
            <person name="Argimon S."/>
            <person name="Zhang W."/>
            <person name="Yang X."/>
            <person name="Jeffery I.B."/>
            <person name="Cooney J.C."/>
            <person name="Kagawa T.F."/>
            <person name="Liu W."/>
            <person name="Song Y."/>
            <person name="Salvetti E."/>
            <person name="Wrobel A."/>
            <person name="Rasinkangas P."/>
            <person name="Parkhill J."/>
            <person name="Rea M.C."/>
            <person name="O'Sullivan O."/>
            <person name="Ritari J."/>
            <person name="Douillard F.P."/>
            <person name="Paul Ross R."/>
            <person name="Yang R."/>
            <person name="Briner A.E."/>
            <person name="Felis G.E."/>
            <person name="de Vos W.M."/>
            <person name="Barrangou R."/>
            <person name="Klaenhammer T.R."/>
            <person name="Caufield P.W."/>
            <person name="Cui Y."/>
            <person name="Zhang H."/>
            <person name="O'Toole P.W."/>
        </authorList>
    </citation>
    <scope>NUCLEOTIDE SEQUENCE [LARGE SCALE GENOMIC DNA]</scope>
    <source>
        <strain evidence="7 8">DSM 13343</strain>
    </source>
</reference>
<protein>
    <submittedName>
        <fullName evidence="7">Membrane protein LemA</fullName>
    </submittedName>
</protein>
<dbReference type="Proteomes" id="UP000051790">
    <property type="component" value="Unassembled WGS sequence"/>
</dbReference>
<dbReference type="PATRIC" id="fig|1423769.4.peg.1038"/>
<evidence type="ECO:0000256" key="1">
    <source>
        <dbReference type="ARBA" id="ARBA00004167"/>
    </source>
</evidence>
<keyword evidence="5 6" id="KW-0472">Membrane</keyword>
<organism evidence="7 8">
    <name type="scientific">Lacticaseibacillus manihotivorans DSM 13343 = JCM 12514</name>
    <dbReference type="NCBI Taxonomy" id="1423769"/>
    <lineage>
        <taxon>Bacteria</taxon>
        <taxon>Bacillati</taxon>
        <taxon>Bacillota</taxon>
        <taxon>Bacilli</taxon>
        <taxon>Lactobacillales</taxon>
        <taxon>Lactobacillaceae</taxon>
        <taxon>Lacticaseibacillus</taxon>
    </lineage>
</organism>
<evidence type="ECO:0000313" key="7">
    <source>
        <dbReference type="EMBL" id="KRL44980.1"/>
    </source>
</evidence>
<dbReference type="EMBL" id="AZEU01000135">
    <property type="protein sequence ID" value="KRL44980.1"/>
    <property type="molecule type" value="Genomic_DNA"/>
</dbReference>
<dbReference type="RefSeq" id="WP_056963647.1">
    <property type="nucleotide sequence ID" value="NZ_AZEU01000135.1"/>
</dbReference>
<dbReference type="PANTHER" id="PTHR34478:SF2">
    <property type="entry name" value="MEMBRANE PROTEIN"/>
    <property type="match status" value="1"/>
</dbReference>
<accession>A0A0R1QQL2</accession>
<keyword evidence="8" id="KW-1185">Reference proteome</keyword>
<name>A0A0R1QQL2_9LACO</name>
<dbReference type="GO" id="GO:0016020">
    <property type="term" value="C:membrane"/>
    <property type="evidence" value="ECO:0007669"/>
    <property type="project" value="UniProtKB-SubCell"/>
</dbReference>
<comment type="similarity">
    <text evidence="2">Belongs to the LemA family.</text>
</comment>
<comment type="caution">
    <text evidence="7">The sequence shown here is derived from an EMBL/GenBank/DDBJ whole genome shotgun (WGS) entry which is preliminary data.</text>
</comment>
<dbReference type="Pfam" id="PF04011">
    <property type="entry name" value="LemA"/>
    <property type="match status" value="1"/>
</dbReference>
<evidence type="ECO:0000256" key="5">
    <source>
        <dbReference type="ARBA" id="ARBA00023136"/>
    </source>
</evidence>
<dbReference type="AlphaFoldDB" id="A0A0R1QQL2"/>
<evidence type="ECO:0000256" key="6">
    <source>
        <dbReference type="SAM" id="Phobius"/>
    </source>
</evidence>
<keyword evidence="4 6" id="KW-1133">Transmembrane helix</keyword>
<feature type="transmembrane region" description="Helical" evidence="6">
    <location>
        <begin position="6"/>
        <end position="28"/>
    </location>
</feature>
<dbReference type="InterPro" id="IPR007156">
    <property type="entry name" value="MamQ_LemA"/>
</dbReference>
<keyword evidence="3 6" id="KW-0812">Transmembrane</keyword>
<evidence type="ECO:0000256" key="2">
    <source>
        <dbReference type="ARBA" id="ARBA00008854"/>
    </source>
</evidence>
<gene>
    <name evidence="7" type="ORF">FD01_GL000965</name>
</gene>
<evidence type="ECO:0000313" key="8">
    <source>
        <dbReference type="Proteomes" id="UP000051790"/>
    </source>
</evidence>
<dbReference type="PANTHER" id="PTHR34478">
    <property type="entry name" value="PROTEIN LEMA"/>
    <property type="match status" value="1"/>
</dbReference>
<evidence type="ECO:0000256" key="4">
    <source>
        <dbReference type="ARBA" id="ARBA00022989"/>
    </source>
</evidence>
<evidence type="ECO:0000256" key="3">
    <source>
        <dbReference type="ARBA" id="ARBA00022692"/>
    </source>
</evidence>
<dbReference type="SUPFAM" id="SSF140478">
    <property type="entry name" value="LemA-like"/>
    <property type="match status" value="1"/>
</dbReference>
<dbReference type="Gene3D" id="1.20.1440.20">
    <property type="entry name" value="LemA-like domain"/>
    <property type="match status" value="1"/>
</dbReference>
<proteinExistence type="inferred from homology"/>
<sequence length="195" mass="21362">MQSKRLSPVAITGLIIAAAAVIFGIYGVSTYNSLAKQNQEVTAQWSQVENVMQRRADLIPNLVSAVKGSMNHETEIFDNIAKARSNYNNATTTKAKATADSQLQAQTANLISVIKESYPKLSSQANVQTLMTQLEGSENRISTERQRYIEDVKAYNQSVVTFPKNIFANMMGLGQKATFKADPSASEVPKVDLNN</sequence>